<dbReference type="SMART" id="SM00195">
    <property type="entry name" value="DSPc"/>
    <property type="match status" value="1"/>
</dbReference>
<name>A0A0P9FK11_9CHLR</name>
<dbReference type="EMBL" id="LJCR01000245">
    <property type="protein sequence ID" value="KPV53494.1"/>
    <property type="molecule type" value="Genomic_DNA"/>
</dbReference>
<dbReference type="PROSITE" id="PS50054">
    <property type="entry name" value="TYR_PHOSPHATASE_DUAL"/>
    <property type="match status" value="1"/>
</dbReference>
<dbReference type="InterPro" id="IPR000340">
    <property type="entry name" value="Dual-sp_phosphatase_cat-dom"/>
</dbReference>
<dbReference type="PANTHER" id="PTHR47216:SF4">
    <property type="entry name" value="OS01G0859400 PROTEIN"/>
    <property type="match status" value="1"/>
</dbReference>
<protein>
    <submittedName>
        <fullName evidence="3">Phosphatase</fullName>
    </submittedName>
</protein>
<feature type="domain" description="Tyrosine specific protein phosphatases" evidence="2">
    <location>
        <begin position="80"/>
        <end position="147"/>
    </location>
</feature>
<dbReference type="PROSITE" id="PS50056">
    <property type="entry name" value="TYR_PHOSPHATASE_2"/>
    <property type="match status" value="1"/>
</dbReference>
<dbReference type="Proteomes" id="UP000050509">
    <property type="component" value="Unassembled WGS sequence"/>
</dbReference>
<sequence>MIRRYAATQLRRAFGLNISKIDDLLYVGGQFRPAQWAQLHALGIRAVLSLQDEYEDQFEGPPAPRSLRLRVPDFYPPTLNQLQEAVAFIAAARAEQLPVMVHCHAGVGRASLTASAFLVAQGAAHGDAFHTIRRARPIVILNGRQLARLREWEAYIAAQHTTI</sequence>
<dbReference type="PANTHER" id="PTHR47216">
    <property type="match status" value="1"/>
</dbReference>
<accession>A0A0P9FK11</accession>
<evidence type="ECO:0000259" key="1">
    <source>
        <dbReference type="PROSITE" id="PS50054"/>
    </source>
</evidence>
<proteinExistence type="predicted"/>
<gene>
    <name evidence="3" type="ORF">SE17_09355</name>
</gene>
<comment type="caution">
    <text evidence="3">The sequence shown here is derived from an EMBL/GenBank/DDBJ whole genome shotgun (WGS) entry which is preliminary data.</text>
</comment>
<dbReference type="InterPro" id="IPR000387">
    <property type="entry name" value="Tyr_Pase_dom"/>
</dbReference>
<feature type="domain" description="Tyrosine-protein phosphatase" evidence="1">
    <location>
        <begin position="17"/>
        <end position="158"/>
    </location>
</feature>
<evidence type="ECO:0000259" key="2">
    <source>
        <dbReference type="PROSITE" id="PS50056"/>
    </source>
</evidence>
<dbReference type="AlphaFoldDB" id="A0A0P9FK11"/>
<keyword evidence="4" id="KW-1185">Reference proteome</keyword>
<organism evidence="3 4">
    <name type="scientific">Kouleothrix aurantiaca</name>
    <dbReference type="NCBI Taxonomy" id="186479"/>
    <lineage>
        <taxon>Bacteria</taxon>
        <taxon>Bacillati</taxon>
        <taxon>Chloroflexota</taxon>
        <taxon>Chloroflexia</taxon>
        <taxon>Chloroflexales</taxon>
        <taxon>Roseiflexineae</taxon>
        <taxon>Roseiflexaceae</taxon>
        <taxon>Kouleothrix</taxon>
    </lineage>
</organism>
<dbReference type="Gene3D" id="3.90.190.10">
    <property type="entry name" value="Protein tyrosine phosphatase superfamily"/>
    <property type="match status" value="1"/>
</dbReference>
<dbReference type="InterPro" id="IPR029021">
    <property type="entry name" value="Prot-tyrosine_phosphatase-like"/>
</dbReference>
<dbReference type="Pfam" id="PF00782">
    <property type="entry name" value="DSPc"/>
    <property type="match status" value="1"/>
</dbReference>
<reference evidence="3 4" key="1">
    <citation type="submission" date="2015-09" db="EMBL/GenBank/DDBJ databases">
        <title>Draft genome sequence of Kouleothrix aurantiaca JCM 19913.</title>
        <authorList>
            <person name="Hemp J."/>
        </authorList>
    </citation>
    <scope>NUCLEOTIDE SEQUENCE [LARGE SCALE GENOMIC DNA]</scope>
    <source>
        <strain evidence="3 4">COM-B</strain>
    </source>
</reference>
<dbReference type="InterPro" id="IPR020422">
    <property type="entry name" value="TYR_PHOSPHATASE_DUAL_dom"/>
</dbReference>
<evidence type="ECO:0000313" key="4">
    <source>
        <dbReference type="Proteomes" id="UP000050509"/>
    </source>
</evidence>
<evidence type="ECO:0000313" key="3">
    <source>
        <dbReference type="EMBL" id="KPV53494.1"/>
    </source>
</evidence>
<dbReference type="SUPFAM" id="SSF52799">
    <property type="entry name" value="(Phosphotyrosine protein) phosphatases II"/>
    <property type="match status" value="1"/>
</dbReference>